<dbReference type="PIRSF" id="PIRSF000196">
    <property type="entry name" value="Pro_dehydrog"/>
    <property type="match status" value="1"/>
</dbReference>
<gene>
    <name evidence="11" type="ORF">K3F53_08270</name>
</gene>
<keyword evidence="8" id="KW-0642">Proline metabolism</keyword>
<keyword evidence="5" id="KW-0547">Nucleotide-binding</keyword>
<evidence type="ECO:0000313" key="12">
    <source>
        <dbReference type="Proteomes" id="UP000826616"/>
    </source>
</evidence>
<dbReference type="EC" id="1.5.5.2" evidence="3"/>
<dbReference type="InterPro" id="IPR015659">
    <property type="entry name" value="Proline_oxidase"/>
</dbReference>
<dbReference type="Gene3D" id="3.20.20.220">
    <property type="match status" value="1"/>
</dbReference>
<keyword evidence="12" id="KW-1185">Reference proteome</keyword>
<sequence length="305" mass="35574">MIIETAMKKFFLFLSQNRTLNRAAKKWGLRFGAHRFVAGETIREAINKVRELNKQGLVCTLDHLGEFVSSREEAVEAADYCIRTLDAIHAARVKSNLSLKLTQLGLDIDRDLCRVNMQRILERAKKYGNFVRIDMEDYSHCQITIDLLRELRREYSNVGTVIQAYLYRAEKDVETLRGVPLRLVKGAYKESPEVTYPDKKDVDENYKRIIKAHLLSGSHTAVATHDDKIIEFTKQLVARYNIPRHRFEFQMLYGIRPQSQLELVRQGYTMRVYVPYGNDWYGYFMRRLAERPANVAFVLKGMLVK</sequence>
<dbReference type="PANTHER" id="PTHR13914:SF0">
    <property type="entry name" value="PROLINE DEHYDROGENASE 1, MITOCHONDRIAL"/>
    <property type="match status" value="1"/>
</dbReference>
<comment type="pathway">
    <text evidence="2">Amino-acid degradation; L-proline degradation into L-glutamate; L-glutamate from L-proline: step 1/2.</text>
</comment>
<evidence type="ECO:0000256" key="8">
    <source>
        <dbReference type="ARBA" id="ARBA00023062"/>
    </source>
</evidence>
<dbReference type="InterPro" id="IPR008219">
    <property type="entry name" value="PRODH_bac_arc"/>
</dbReference>
<evidence type="ECO:0000256" key="9">
    <source>
        <dbReference type="ARBA" id="ARBA00048779"/>
    </source>
</evidence>
<comment type="cofactor">
    <cofactor evidence="1">
        <name>FAD</name>
        <dbReference type="ChEBI" id="CHEBI:57692"/>
    </cofactor>
</comment>
<comment type="catalytic activity">
    <reaction evidence="9">
        <text>L-proline + a quinone = (S)-1-pyrroline-5-carboxylate + a quinol + H(+)</text>
        <dbReference type="Rhea" id="RHEA:23784"/>
        <dbReference type="ChEBI" id="CHEBI:15378"/>
        <dbReference type="ChEBI" id="CHEBI:17388"/>
        <dbReference type="ChEBI" id="CHEBI:24646"/>
        <dbReference type="ChEBI" id="CHEBI:60039"/>
        <dbReference type="ChEBI" id="CHEBI:132124"/>
        <dbReference type="EC" id="1.5.5.2"/>
    </reaction>
</comment>
<evidence type="ECO:0000256" key="2">
    <source>
        <dbReference type="ARBA" id="ARBA00004739"/>
    </source>
</evidence>
<proteinExistence type="predicted"/>
<evidence type="ECO:0000256" key="4">
    <source>
        <dbReference type="ARBA" id="ARBA00022630"/>
    </source>
</evidence>
<keyword evidence="4" id="KW-0285">Flavoprotein</keyword>
<evidence type="ECO:0000259" key="10">
    <source>
        <dbReference type="Pfam" id="PF01619"/>
    </source>
</evidence>
<dbReference type="Proteomes" id="UP000826616">
    <property type="component" value="Chromosome"/>
</dbReference>
<dbReference type="SUPFAM" id="SSF51730">
    <property type="entry name" value="FAD-linked oxidoreductase"/>
    <property type="match status" value="1"/>
</dbReference>
<evidence type="ECO:0000256" key="5">
    <source>
        <dbReference type="ARBA" id="ARBA00022741"/>
    </source>
</evidence>
<evidence type="ECO:0000256" key="3">
    <source>
        <dbReference type="ARBA" id="ARBA00012695"/>
    </source>
</evidence>
<evidence type="ECO:0000256" key="7">
    <source>
        <dbReference type="ARBA" id="ARBA00023002"/>
    </source>
</evidence>
<evidence type="ECO:0000256" key="1">
    <source>
        <dbReference type="ARBA" id="ARBA00001974"/>
    </source>
</evidence>
<reference evidence="11 12" key="1">
    <citation type="submission" date="2021-08" db="EMBL/GenBank/DDBJ databases">
        <title>Complete genome sequence of the strain Aneurinibacillus thermoaerophilus CCM 8960.</title>
        <authorList>
            <person name="Musilova J."/>
            <person name="Kourilova X."/>
            <person name="Pernicova I."/>
            <person name="Bezdicek M."/>
            <person name="Lengerova M."/>
            <person name="Obruca S."/>
            <person name="Sedlar K."/>
        </authorList>
    </citation>
    <scope>NUCLEOTIDE SEQUENCE [LARGE SCALE GENOMIC DNA]</scope>
    <source>
        <strain evidence="11 12">CCM 8960</strain>
    </source>
</reference>
<organism evidence="11 12">
    <name type="scientific">Aneurinibacillus thermoaerophilus</name>
    <dbReference type="NCBI Taxonomy" id="143495"/>
    <lineage>
        <taxon>Bacteria</taxon>
        <taxon>Bacillati</taxon>
        <taxon>Bacillota</taxon>
        <taxon>Bacilli</taxon>
        <taxon>Bacillales</taxon>
        <taxon>Paenibacillaceae</taxon>
        <taxon>Aneurinibacillus group</taxon>
        <taxon>Aneurinibacillus</taxon>
    </lineage>
</organism>
<dbReference type="EMBL" id="CP080764">
    <property type="protein sequence ID" value="QYY44159.1"/>
    <property type="molecule type" value="Genomic_DNA"/>
</dbReference>
<protein>
    <recommendedName>
        <fullName evidence="3">proline dehydrogenase</fullName>
        <ecNumber evidence="3">1.5.5.2</ecNumber>
    </recommendedName>
</protein>
<dbReference type="Pfam" id="PF01619">
    <property type="entry name" value="Pro_dh"/>
    <property type="match status" value="1"/>
</dbReference>
<evidence type="ECO:0000313" key="11">
    <source>
        <dbReference type="EMBL" id="QYY44159.1"/>
    </source>
</evidence>
<name>A0ABX8YET8_ANETH</name>
<evidence type="ECO:0000256" key="6">
    <source>
        <dbReference type="ARBA" id="ARBA00022827"/>
    </source>
</evidence>
<feature type="domain" description="Proline dehydrogenase" evidence="10">
    <location>
        <begin position="46"/>
        <end position="298"/>
    </location>
</feature>
<accession>A0ABX8YET8</accession>
<dbReference type="InterPro" id="IPR029041">
    <property type="entry name" value="FAD-linked_oxidoreductase-like"/>
</dbReference>
<dbReference type="InterPro" id="IPR002872">
    <property type="entry name" value="Proline_DH_dom"/>
</dbReference>
<keyword evidence="7" id="KW-0560">Oxidoreductase</keyword>
<dbReference type="PANTHER" id="PTHR13914">
    <property type="entry name" value="PROLINE OXIDASE"/>
    <property type="match status" value="1"/>
</dbReference>
<keyword evidence="6" id="KW-0274">FAD</keyword>